<dbReference type="CDD" id="cd07067">
    <property type="entry name" value="HP_PGM_like"/>
    <property type="match status" value="1"/>
</dbReference>
<proteinExistence type="predicted"/>
<keyword evidence="3" id="KW-1185">Reference proteome</keyword>
<dbReference type="GO" id="GO:0101006">
    <property type="term" value="F:protein histidine phosphatase activity"/>
    <property type="evidence" value="ECO:0007669"/>
    <property type="project" value="TreeGrafter"/>
</dbReference>
<organism evidence="2 3">
    <name type="scientific">Streptomyces alanosinicus</name>
    <dbReference type="NCBI Taxonomy" id="68171"/>
    <lineage>
        <taxon>Bacteria</taxon>
        <taxon>Bacillati</taxon>
        <taxon>Actinomycetota</taxon>
        <taxon>Actinomycetes</taxon>
        <taxon>Kitasatosporales</taxon>
        <taxon>Streptomycetaceae</taxon>
        <taxon>Streptomyces</taxon>
    </lineage>
</organism>
<dbReference type="InterPro" id="IPR029033">
    <property type="entry name" value="His_PPase_superfam"/>
</dbReference>
<dbReference type="AlphaFoldDB" id="A0A918YRZ6"/>
<comment type="caution">
    <text evidence="2">The sequence shown here is derived from an EMBL/GenBank/DDBJ whole genome shotgun (WGS) entry which is preliminary data.</text>
</comment>
<dbReference type="InterPro" id="IPR050275">
    <property type="entry name" value="PGM_Phosphatase"/>
</dbReference>
<reference evidence="2" key="1">
    <citation type="journal article" date="2014" name="Int. J. Syst. Evol. Microbiol.">
        <title>Complete genome sequence of Corynebacterium casei LMG S-19264T (=DSM 44701T), isolated from a smear-ripened cheese.</title>
        <authorList>
            <consortium name="US DOE Joint Genome Institute (JGI-PGF)"/>
            <person name="Walter F."/>
            <person name="Albersmeier A."/>
            <person name="Kalinowski J."/>
            <person name="Ruckert C."/>
        </authorList>
    </citation>
    <scope>NUCLEOTIDE SEQUENCE</scope>
    <source>
        <strain evidence="2">JCM 4714</strain>
    </source>
</reference>
<dbReference type="EMBL" id="BMVG01000050">
    <property type="protein sequence ID" value="GHE14495.1"/>
    <property type="molecule type" value="Genomic_DNA"/>
</dbReference>
<protein>
    <submittedName>
        <fullName evidence="2">Phosphoglycerate mutase</fullName>
    </submittedName>
</protein>
<reference evidence="2" key="2">
    <citation type="submission" date="2020-09" db="EMBL/GenBank/DDBJ databases">
        <authorList>
            <person name="Sun Q."/>
            <person name="Ohkuma M."/>
        </authorList>
    </citation>
    <scope>NUCLEOTIDE SEQUENCE</scope>
    <source>
        <strain evidence="2">JCM 4714</strain>
    </source>
</reference>
<name>A0A918YRZ6_9ACTN</name>
<dbReference type="Pfam" id="PF00300">
    <property type="entry name" value="His_Phos_1"/>
    <property type="match status" value="1"/>
</dbReference>
<dbReference type="SMART" id="SM00855">
    <property type="entry name" value="PGAM"/>
    <property type="match status" value="1"/>
</dbReference>
<dbReference type="PANTHER" id="PTHR48100">
    <property type="entry name" value="BROAD-SPECIFICITY PHOSPHATASE YOR283W-RELATED"/>
    <property type="match status" value="1"/>
</dbReference>
<dbReference type="InterPro" id="IPR013078">
    <property type="entry name" value="His_Pase_superF_clade-1"/>
</dbReference>
<dbReference type="SUPFAM" id="SSF53254">
    <property type="entry name" value="Phosphoglycerate mutase-like"/>
    <property type="match status" value="1"/>
</dbReference>
<accession>A0A918YRZ6</accession>
<evidence type="ECO:0000256" key="1">
    <source>
        <dbReference type="PIRSR" id="PIRSR613078-2"/>
    </source>
</evidence>
<sequence>MFLGMGELILIRHGETAWSRTGQHAGRTDLPLTEAGEAAARALAPRLAGREFVAVYSSPLTRAVRTAELAGLSGAENDADLIEWNYGRYEGLTAKQIQELKPGWELWRDGVDAGEDLGHVTVRVDAFLGRVRPLLDKGDVAVVAHGHLSRILTARWLGLDASDARQFGHPHPGTINTLGYEHGLPVVLGWNVP</sequence>
<dbReference type="Gene3D" id="3.40.50.1240">
    <property type="entry name" value="Phosphoglycerate mutase-like"/>
    <property type="match status" value="1"/>
</dbReference>
<evidence type="ECO:0000313" key="3">
    <source>
        <dbReference type="Proteomes" id="UP000655443"/>
    </source>
</evidence>
<feature type="binding site" evidence="1">
    <location>
        <position position="62"/>
    </location>
    <ligand>
        <name>substrate</name>
    </ligand>
</feature>
<evidence type="ECO:0000313" key="2">
    <source>
        <dbReference type="EMBL" id="GHE14495.1"/>
    </source>
</evidence>
<dbReference type="Proteomes" id="UP000655443">
    <property type="component" value="Unassembled WGS sequence"/>
</dbReference>
<dbReference type="PANTHER" id="PTHR48100:SF15">
    <property type="entry name" value="SEDOHEPTULOSE 1,7-BISPHOSPHATASE"/>
    <property type="match status" value="1"/>
</dbReference>
<gene>
    <name evidence="2" type="ORF">GCM10010339_85400</name>
</gene>
<dbReference type="GO" id="GO:0070297">
    <property type="term" value="P:regulation of phosphorelay signal transduction system"/>
    <property type="evidence" value="ECO:0007669"/>
    <property type="project" value="TreeGrafter"/>
</dbReference>